<dbReference type="PANTHER" id="PTHR31728:SF5">
    <property type="entry name" value="OS07G0540200 PROTEIN"/>
    <property type="match status" value="1"/>
</dbReference>
<dbReference type="GO" id="GO:0031593">
    <property type="term" value="F:polyubiquitin modification-dependent protein binding"/>
    <property type="evidence" value="ECO:0007669"/>
    <property type="project" value="TreeGrafter"/>
</dbReference>
<reference evidence="1" key="1">
    <citation type="submission" date="2022-10" db="EMBL/GenBank/DDBJ databases">
        <title>Novel sulphate-reducing endosymbionts in the free-living metamonad Anaeramoeba.</title>
        <authorList>
            <person name="Jerlstrom-Hultqvist J."/>
            <person name="Cepicka I."/>
            <person name="Gallot-Lavallee L."/>
            <person name="Salas-Leiva D."/>
            <person name="Curtis B.A."/>
            <person name="Zahonova K."/>
            <person name="Pipaliya S."/>
            <person name="Dacks J."/>
            <person name="Roger A.J."/>
        </authorList>
    </citation>
    <scope>NUCLEOTIDE SEQUENCE</scope>
    <source>
        <strain evidence="1">BMAN</strain>
    </source>
</reference>
<dbReference type="Proteomes" id="UP001149090">
    <property type="component" value="Unassembled WGS sequence"/>
</dbReference>
<sequence length="271" mass="31437">MEGQLLISGPTFASLCYDIARSERDIKGIFFGRSKQSIVVTIEDTHKEQEQIINTTIIQSFVLFGKNQKNSSFVSNDSKIDRKMIQDIINSKQKNQEIMLGWFSFRRNTVLRPSIKEIFIHQQISDFLIKEQKLPILPIFAIMNEYLSAQKSTVSFDYRFLVFDQKVKNYLPVQIEVLNLKETTSEEYSQFSSVTSFSGLSQLHPFSAISQNVDKKKGVSVFIDPTPPNFTHNVEKLFIQTCDQMNEIITEYEKKVRDIKKIQNQIDKLKK</sequence>
<dbReference type="OrthoDB" id="6358435at2759"/>
<keyword evidence="2" id="KW-1185">Reference proteome</keyword>
<dbReference type="EMBL" id="JAPDFW010000137">
    <property type="protein sequence ID" value="KAJ5066693.1"/>
    <property type="molecule type" value="Genomic_DNA"/>
</dbReference>
<dbReference type="GO" id="GO:0005634">
    <property type="term" value="C:nucleus"/>
    <property type="evidence" value="ECO:0007669"/>
    <property type="project" value="TreeGrafter"/>
</dbReference>
<organism evidence="1 2">
    <name type="scientific">Anaeramoeba ignava</name>
    <name type="common">Anaerobic marine amoeba</name>
    <dbReference type="NCBI Taxonomy" id="1746090"/>
    <lineage>
        <taxon>Eukaryota</taxon>
        <taxon>Metamonada</taxon>
        <taxon>Anaeramoebidae</taxon>
        <taxon>Anaeramoeba</taxon>
    </lineage>
</organism>
<evidence type="ECO:0000313" key="2">
    <source>
        <dbReference type="Proteomes" id="UP001149090"/>
    </source>
</evidence>
<protein>
    <submittedName>
        <fullName evidence="1">Abraxas family member</fullName>
    </submittedName>
</protein>
<gene>
    <name evidence="1" type="ORF">M0811_13373</name>
</gene>
<dbReference type="Pfam" id="PF21125">
    <property type="entry name" value="MPN_2A_DUB_like"/>
    <property type="match status" value="1"/>
</dbReference>
<accession>A0A9Q0L656</accession>
<dbReference type="PANTHER" id="PTHR31728">
    <property type="entry name" value="ABRAXAS FAMILY MEMBER"/>
    <property type="match status" value="1"/>
</dbReference>
<name>A0A9Q0L656_ANAIG</name>
<proteinExistence type="predicted"/>
<comment type="caution">
    <text evidence="1">The sequence shown here is derived from an EMBL/GenBank/DDBJ whole genome shotgun (WGS) entry which is preliminary data.</text>
</comment>
<dbReference type="AlphaFoldDB" id="A0A9Q0L656"/>
<dbReference type="PRINTS" id="PR02051">
    <property type="entry name" value="PROTEINF175"/>
</dbReference>
<dbReference type="InterPro" id="IPR023238">
    <property type="entry name" value="FAM175"/>
</dbReference>
<evidence type="ECO:0000313" key="1">
    <source>
        <dbReference type="EMBL" id="KAJ5066693.1"/>
    </source>
</evidence>